<feature type="transmembrane region" description="Helical" evidence="6">
    <location>
        <begin position="83"/>
        <end position="110"/>
    </location>
</feature>
<reference evidence="7 8" key="1">
    <citation type="submission" date="2021-03" db="EMBL/GenBank/DDBJ databases">
        <title>Fibrella sp. HMF5405 genome sequencing and assembly.</title>
        <authorList>
            <person name="Kang H."/>
            <person name="Kim H."/>
            <person name="Bae S."/>
            <person name="Joh K."/>
        </authorList>
    </citation>
    <scope>NUCLEOTIDE SEQUENCE [LARGE SCALE GENOMIC DNA]</scope>
    <source>
        <strain evidence="7 8">HMF5405</strain>
    </source>
</reference>
<feature type="transmembrane region" description="Helical" evidence="6">
    <location>
        <begin position="408"/>
        <end position="429"/>
    </location>
</feature>
<feature type="transmembrane region" description="Helical" evidence="6">
    <location>
        <begin position="347"/>
        <end position="369"/>
    </location>
</feature>
<comment type="subcellular location">
    <subcellularLocation>
        <location evidence="1">Cell membrane</location>
        <topology evidence="1">Multi-pass membrane protein</topology>
    </subcellularLocation>
</comment>
<evidence type="ECO:0000256" key="1">
    <source>
        <dbReference type="ARBA" id="ARBA00004651"/>
    </source>
</evidence>
<feature type="transmembrane region" description="Helical" evidence="6">
    <location>
        <begin position="187"/>
        <end position="207"/>
    </location>
</feature>
<feature type="transmembrane region" description="Helical" evidence="6">
    <location>
        <begin position="469"/>
        <end position="491"/>
    </location>
</feature>
<evidence type="ECO:0000256" key="6">
    <source>
        <dbReference type="SAM" id="Phobius"/>
    </source>
</evidence>
<feature type="transmembrane region" description="Helical" evidence="6">
    <location>
        <begin position="41"/>
        <end position="62"/>
    </location>
</feature>
<dbReference type="PANTHER" id="PTHR30250">
    <property type="entry name" value="PST FAMILY PREDICTED COLANIC ACID TRANSPORTER"/>
    <property type="match status" value="1"/>
</dbReference>
<dbReference type="RefSeq" id="WP_207327686.1">
    <property type="nucleotide sequence ID" value="NZ_JAFMYW010000001.1"/>
</dbReference>
<feature type="transmembrane region" description="Helical" evidence="6">
    <location>
        <begin position="12"/>
        <end position="35"/>
    </location>
</feature>
<comment type="caution">
    <text evidence="7">The sequence shown here is derived from an EMBL/GenBank/DDBJ whole genome shotgun (WGS) entry which is preliminary data.</text>
</comment>
<evidence type="ECO:0000256" key="2">
    <source>
        <dbReference type="ARBA" id="ARBA00022475"/>
    </source>
</evidence>
<proteinExistence type="predicted"/>
<keyword evidence="4 6" id="KW-1133">Transmembrane helix</keyword>
<evidence type="ECO:0000256" key="5">
    <source>
        <dbReference type="ARBA" id="ARBA00023136"/>
    </source>
</evidence>
<keyword evidence="3 6" id="KW-0812">Transmembrane</keyword>
<evidence type="ECO:0008006" key="9">
    <source>
        <dbReference type="Google" id="ProtNLM"/>
    </source>
</evidence>
<evidence type="ECO:0000313" key="8">
    <source>
        <dbReference type="Proteomes" id="UP000664628"/>
    </source>
</evidence>
<evidence type="ECO:0000256" key="4">
    <source>
        <dbReference type="ARBA" id="ARBA00022989"/>
    </source>
</evidence>
<accession>A0ABS3JCQ4</accession>
<dbReference type="Proteomes" id="UP000664628">
    <property type="component" value="Unassembled WGS sequence"/>
</dbReference>
<dbReference type="PANTHER" id="PTHR30250:SF11">
    <property type="entry name" value="O-ANTIGEN TRANSPORTER-RELATED"/>
    <property type="match status" value="1"/>
</dbReference>
<sequence>MSTAKRLISGTIASWARIGVTIVTQLILVPVFLTYWDIKTYGMWLTIQALVSVVSTFDKGYVDYLGFEFLKQGRENVEKITNYLWSGVVVLLAIGTVELLLLWISIPYFLTYTISSNSNLSQDTIRQGTVALICQWFVWVYFSNTTGLFFRALSAWGYFSRMAWWDVTIAFLSSIVSILIVTQGGDLFALSIGNLIFLAIINILRCYDISVILEKENMLKGRISIDLGLQTYKDSILLSVRYLLENFKQQGLRLILTPLIGVEGLTSFSTTKTGTSFMQQGILTITNPMLPELMRFLNKKEQDKLDATFGTVWVIIVTILGPGMLFFQISAHTLFDIWTKGKIPFEPFLIATLLSSILIYSFSQPAIAIVTGNNLIKNQMLISILSTLTLIGLIFFIVPNFGLNGVGISILISEFLAGFCFIIFAKKWLRANNLCWPTQLSYIVFLSVISTIICMLSVCFRILETWVILIFYVTVSILLMISYWSYTSIFIKNKLLRVFKKTSLNINS</sequence>
<feature type="transmembrane region" description="Helical" evidence="6">
    <location>
        <begin position="130"/>
        <end position="150"/>
    </location>
</feature>
<gene>
    <name evidence="7" type="ORF">J2I46_04280</name>
</gene>
<name>A0ABS3JCQ4_9BACT</name>
<keyword evidence="2" id="KW-1003">Cell membrane</keyword>
<keyword evidence="8" id="KW-1185">Reference proteome</keyword>
<feature type="transmembrane region" description="Helical" evidence="6">
    <location>
        <begin position="381"/>
        <end position="402"/>
    </location>
</feature>
<evidence type="ECO:0000256" key="3">
    <source>
        <dbReference type="ARBA" id="ARBA00022692"/>
    </source>
</evidence>
<evidence type="ECO:0000313" key="7">
    <source>
        <dbReference type="EMBL" id="MBO0947785.1"/>
    </source>
</evidence>
<feature type="transmembrane region" description="Helical" evidence="6">
    <location>
        <begin position="305"/>
        <end position="327"/>
    </location>
</feature>
<protein>
    <recommendedName>
        <fullName evidence="9">Polysaccharide biosynthesis protein</fullName>
    </recommendedName>
</protein>
<organism evidence="7 8">
    <name type="scientific">Fibrella forsythiae</name>
    <dbReference type="NCBI Taxonomy" id="2817061"/>
    <lineage>
        <taxon>Bacteria</taxon>
        <taxon>Pseudomonadati</taxon>
        <taxon>Bacteroidota</taxon>
        <taxon>Cytophagia</taxon>
        <taxon>Cytophagales</taxon>
        <taxon>Spirosomataceae</taxon>
        <taxon>Fibrella</taxon>
    </lineage>
</organism>
<feature type="transmembrane region" description="Helical" evidence="6">
    <location>
        <begin position="441"/>
        <end position="463"/>
    </location>
</feature>
<dbReference type="EMBL" id="JAFMYW010000001">
    <property type="protein sequence ID" value="MBO0947785.1"/>
    <property type="molecule type" value="Genomic_DNA"/>
</dbReference>
<dbReference type="InterPro" id="IPR050833">
    <property type="entry name" value="Poly_Biosynth_Transport"/>
</dbReference>
<keyword evidence="5 6" id="KW-0472">Membrane</keyword>
<feature type="transmembrane region" description="Helical" evidence="6">
    <location>
        <begin position="162"/>
        <end position="181"/>
    </location>
</feature>